<dbReference type="PANTHER" id="PTHR47360">
    <property type="entry name" value="MUREIN DD-ENDOPEPTIDASE MEPS/MUREIN LD-CARBOXYPEPTIDASE"/>
    <property type="match status" value="1"/>
</dbReference>
<feature type="chain" id="PRO_5007888266" description="NlpC/P60 domain-containing protein" evidence="6">
    <location>
        <begin position="22"/>
        <end position="165"/>
    </location>
</feature>
<evidence type="ECO:0000259" key="7">
    <source>
        <dbReference type="PROSITE" id="PS51935"/>
    </source>
</evidence>
<dbReference type="InterPro" id="IPR052062">
    <property type="entry name" value="Murein_DD/LD_carboxypeptidase"/>
</dbReference>
<evidence type="ECO:0000256" key="6">
    <source>
        <dbReference type="SAM" id="SignalP"/>
    </source>
</evidence>
<proteinExistence type="inferred from homology"/>
<protein>
    <recommendedName>
        <fullName evidence="7">NlpC/P60 domain-containing protein</fullName>
    </recommendedName>
</protein>
<dbReference type="PANTHER" id="PTHR47360:SF1">
    <property type="entry name" value="ENDOPEPTIDASE NLPC-RELATED"/>
    <property type="match status" value="1"/>
</dbReference>
<accession>A0A167IM01</accession>
<dbReference type="SUPFAM" id="SSF54001">
    <property type="entry name" value="Cysteine proteinases"/>
    <property type="match status" value="1"/>
</dbReference>
<dbReference type="Gene3D" id="3.90.1720.10">
    <property type="entry name" value="endopeptidase domain like (from Nostoc punctiforme)"/>
    <property type="match status" value="1"/>
</dbReference>
<dbReference type="STRING" id="1763537.ULVI_03435"/>
<evidence type="ECO:0000256" key="5">
    <source>
        <dbReference type="ARBA" id="ARBA00022807"/>
    </source>
</evidence>
<dbReference type="InterPro" id="IPR000064">
    <property type="entry name" value="NLP_P60_dom"/>
</dbReference>
<keyword evidence="4" id="KW-0378">Hydrolase</keyword>
<comment type="similarity">
    <text evidence="1">Belongs to the peptidase C40 family.</text>
</comment>
<evidence type="ECO:0000256" key="1">
    <source>
        <dbReference type="ARBA" id="ARBA00007074"/>
    </source>
</evidence>
<dbReference type="OrthoDB" id="9807055at2"/>
<keyword evidence="3 6" id="KW-0732">Signal</keyword>
<keyword evidence="2" id="KW-0645">Protease</keyword>
<dbReference type="PROSITE" id="PS51257">
    <property type="entry name" value="PROKAR_LIPOPROTEIN"/>
    <property type="match status" value="1"/>
</dbReference>
<dbReference type="GO" id="GO:0008234">
    <property type="term" value="F:cysteine-type peptidase activity"/>
    <property type="evidence" value="ECO:0007669"/>
    <property type="project" value="UniProtKB-KW"/>
</dbReference>
<evidence type="ECO:0000256" key="3">
    <source>
        <dbReference type="ARBA" id="ARBA00022729"/>
    </source>
</evidence>
<name>A0A167IM01_9FLAO</name>
<comment type="caution">
    <text evidence="8">The sequence shown here is derived from an EMBL/GenBank/DDBJ whole genome shotgun (WGS) entry which is preliminary data.</text>
</comment>
<feature type="domain" description="NlpC/P60" evidence="7">
    <location>
        <begin position="38"/>
        <end position="165"/>
    </location>
</feature>
<keyword evidence="5" id="KW-0788">Thiol protease</keyword>
<dbReference type="PROSITE" id="PS51935">
    <property type="entry name" value="NLPC_P60"/>
    <property type="match status" value="1"/>
</dbReference>
<evidence type="ECO:0000256" key="2">
    <source>
        <dbReference type="ARBA" id="ARBA00022670"/>
    </source>
</evidence>
<dbReference type="GO" id="GO:0006508">
    <property type="term" value="P:proteolysis"/>
    <property type="evidence" value="ECO:0007669"/>
    <property type="project" value="UniProtKB-KW"/>
</dbReference>
<feature type="signal peptide" evidence="6">
    <location>
        <begin position="1"/>
        <end position="21"/>
    </location>
</feature>
<evidence type="ECO:0000313" key="8">
    <source>
        <dbReference type="EMBL" id="OAB79807.1"/>
    </source>
</evidence>
<dbReference type="Pfam" id="PF00877">
    <property type="entry name" value="NLPC_P60"/>
    <property type="match status" value="1"/>
</dbReference>
<evidence type="ECO:0000313" key="9">
    <source>
        <dbReference type="Proteomes" id="UP000077013"/>
    </source>
</evidence>
<dbReference type="EMBL" id="LRXL01000026">
    <property type="protein sequence ID" value="OAB79807.1"/>
    <property type="molecule type" value="Genomic_DNA"/>
</dbReference>
<dbReference type="Proteomes" id="UP000077013">
    <property type="component" value="Unassembled WGS sequence"/>
</dbReference>
<dbReference type="RefSeq" id="WP_068589797.1">
    <property type="nucleotide sequence ID" value="NZ_LRXL01000026.1"/>
</dbReference>
<gene>
    <name evidence="8" type="ORF">ULVI_03435</name>
</gene>
<dbReference type="AlphaFoldDB" id="A0A167IM01"/>
<evidence type="ECO:0000256" key="4">
    <source>
        <dbReference type="ARBA" id="ARBA00022801"/>
    </source>
</evidence>
<reference evidence="8 9" key="1">
    <citation type="submission" date="2016-02" db="EMBL/GenBank/DDBJ databases">
        <title>Ulvibacter sp. LPB0005, isolated from Thais luteostoma.</title>
        <authorList>
            <person name="Shin S.-K."/>
            <person name="Yi H."/>
        </authorList>
    </citation>
    <scope>NUCLEOTIDE SEQUENCE [LARGE SCALE GENOMIC DNA]</scope>
    <source>
        <strain evidence="8 9">LPB0005</strain>
    </source>
</reference>
<keyword evidence="9" id="KW-1185">Reference proteome</keyword>
<organism evidence="8 9">
    <name type="scientific">Cochleicola gelatinilyticus</name>
    <dbReference type="NCBI Taxonomy" id="1763537"/>
    <lineage>
        <taxon>Bacteria</taxon>
        <taxon>Pseudomonadati</taxon>
        <taxon>Bacteroidota</taxon>
        <taxon>Flavobacteriia</taxon>
        <taxon>Flavobacteriales</taxon>
        <taxon>Flavobacteriaceae</taxon>
        <taxon>Cochleicola</taxon>
    </lineage>
</organism>
<dbReference type="InterPro" id="IPR038765">
    <property type="entry name" value="Papain-like_cys_pep_sf"/>
</dbReference>
<sequence>MKKLLLLALFPIFLASCGSSRRIPNKTVNKPDKVLISNNTVEKVVDHAKRFEGTRYKFGGTTKKGMDCSGLVYTAFKEEDIIMPRISRDMAKRGIRISLRETNEGDLVFFQTNKNRKVINHVGLVVENKRGEIFFIHSTTSRGVIISSLEENYWKSAFIEARRVI</sequence>